<protein>
    <submittedName>
        <fullName evidence="1">Uncharacterized protein</fullName>
    </submittedName>
</protein>
<accession>A0A9P8MLR9</accession>
<reference evidence="1" key="1">
    <citation type="submission" date="2021-09" db="EMBL/GenBank/DDBJ databases">
        <title>A high-quality genome of the endoparasitic fungus Hirsutella rhossiliensis with a comparison of Hirsutella genomes reveals transposable elements contributing to genome size variation.</title>
        <authorList>
            <person name="Lin R."/>
            <person name="Jiao Y."/>
            <person name="Sun X."/>
            <person name="Ling J."/>
            <person name="Xie B."/>
            <person name="Cheng X."/>
        </authorList>
    </citation>
    <scope>NUCLEOTIDE SEQUENCE</scope>
    <source>
        <strain evidence="1">HR02</strain>
    </source>
</reference>
<dbReference type="InterPro" id="IPR011009">
    <property type="entry name" value="Kinase-like_dom_sf"/>
</dbReference>
<evidence type="ECO:0000313" key="2">
    <source>
        <dbReference type="Proteomes" id="UP000824596"/>
    </source>
</evidence>
<dbReference type="Gene3D" id="1.10.510.10">
    <property type="entry name" value="Transferase(Phosphotransferase) domain 1"/>
    <property type="match status" value="1"/>
</dbReference>
<dbReference type="RefSeq" id="XP_044714904.1">
    <property type="nucleotide sequence ID" value="XM_044870007.1"/>
</dbReference>
<dbReference type="Proteomes" id="UP000824596">
    <property type="component" value="Unassembled WGS sequence"/>
</dbReference>
<dbReference type="SUPFAM" id="SSF56112">
    <property type="entry name" value="Protein kinase-like (PK-like)"/>
    <property type="match status" value="1"/>
</dbReference>
<organism evidence="1 2">
    <name type="scientific">Hirsutella rhossiliensis</name>
    <dbReference type="NCBI Taxonomy" id="111463"/>
    <lineage>
        <taxon>Eukaryota</taxon>
        <taxon>Fungi</taxon>
        <taxon>Dikarya</taxon>
        <taxon>Ascomycota</taxon>
        <taxon>Pezizomycotina</taxon>
        <taxon>Sordariomycetes</taxon>
        <taxon>Hypocreomycetidae</taxon>
        <taxon>Hypocreales</taxon>
        <taxon>Ophiocordycipitaceae</taxon>
        <taxon>Hirsutella</taxon>
    </lineage>
</organism>
<keyword evidence="2" id="KW-1185">Reference proteome</keyword>
<name>A0A9P8MLR9_9HYPO</name>
<proteinExistence type="predicted"/>
<gene>
    <name evidence="1" type="ORF">HRG_11537</name>
</gene>
<dbReference type="OrthoDB" id="5979581at2759"/>
<comment type="caution">
    <text evidence="1">The sequence shown here is derived from an EMBL/GenBank/DDBJ whole genome shotgun (WGS) entry which is preliminary data.</text>
</comment>
<evidence type="ECO:0000313" key="1">
    <source>
        <dbReference type="EMBL" id="KAH0957390.1"/>
    </source>
</evidence>
<dbReference type="AlphaFoldDB" id="A0A9P8MLR9"/>
<sequence length="217" mass="24806">MGHRVHSLARKSSQTMDLDIPALCGPENHNSSPAVQAAARQEVDMSNRMCSMWTMHPGQEHVRKVLDSLEPLEHTAPGVMLKVRWTCSVDIWNPGLLWELLAEVNILDARVPGNPNFSYLTRFAQMIRLLGPPCIELLSRANKDVYALLYDDQGIFQYQDLIPGPDFNFSNETRILDGEDKLIFIKFANRMRAWMPEERFTANELLDDAWLKLPKPC</sequence>
<dbReference type="EMBL" id="JAIZPD010000021">
    <property type="protein sequence ID" value="KAH0957390.1"/>
    <property type="molecule type" value="Genomic_DNA"/>
</dbReference>
<dbReference type="GeneID" id="68360665"/>